<feature type="transmembrane region" description="Helical" evidence="1">
    <location>
        <begin position="128"/>
        <end position="147"/>
    </location>
</feature>
<keyword evidence="1" id="KW-0472">Membrane</keyword>
<gene>
    <name evidence="3" type="ORF">PHJA_000083200</name>
</gene>
<organism evidence="3 4">
    <name type="scientific">Phtheirospermum japonicum</name>
    <dbReference type="NCBI Taxonomy" id="374723"/>
    <lineage>
        <taxon>Eukaryota</taxon>
        <taxon>Viridiplantae</taxon>
        <taxon>Streptophyta</taxon>
        <taxon>Embryophyta</taxon>
        <taxon>Tracheophyta</taxon>
        <taxon>Spermatophyta</taxon>
        <taxon>Magnoliopsida</taxon>
        <taxon>eudicotyledons</taxon>
        <taxon>Gunneridae</taxon>
        <taxon>Pentapetalae</taxon>
        <taxon>asterids</taxon>
        <taxon>lamiids</taxon>
        <taxon>Lamiales</taxon>
        <taxon>Orobanchaceae</taxon>
        <taxon>Orobanchaceae incertae sedis</taxon>
        <taxon>Phtheirospermum</taxon>
    </lineage>
</organism>
<keyword evidence="1" id="KW-0812">Transmembrane</keyword>
<comment type="caution">
    <text evidence="3">The sequence shown here is derived from an EMBL/GenBank/DDBJ whole genome shotgun (WGS) entry which is preliminary data.</text>
</comment>
<dbReference type="AlphaFoldDB" id="A0A830AY68"/>
<dbReference type="GO" id="GO:0005634">
    <property type="term" value="C:nucleus"/>
    <property type="evidence" value="ECO:0007669"/>
    <property type="project" value="InterPro"/>
</dbReference>
<evidence type="ECO:0000259" key="2">
    <source>
        <dbReference type="Pfam" id="PF01486"/>
    </source>
</evidence>
<dbReference type="Pfam" id="PF01486">
    <property type="entry name" value="K-box"/>
    <property type="match status" value="1"/>
</dbReference>
<dbReference type="Proteomes" id="UP000653305">
    <property type="component" value="Unassembled WGS sequence"/>
</dbReference>
<dbReference type="GO" id="GO:0003700">
    <property type="term" value="F:DNA-binding transcription factor activity"/>
    <property type="evidence" value="ECO:0007669"/>
    <property type="project" value="InterPro"/>
</dbReference>
<keyword evidence="1" id="KW-1133">Transmembrane helix</keyword>
<dbReference type="EMBL" id="BMAC01000008">
    <property type="protein sequence ID" value="GFP79397.1"/>
    <property type="molecule type" value="Genomic_DNA"/>
</dbReference>
<feature type="domain" description="K-box" evidence="2">
    <location>
        <begin position="171"/>
        <end position="230"/>
    </location>
</feature>
<name>A0A830AY68_9LAMI</name>
<evidence type="ECO:0000313" key="3">
    <source>
        <dbReference type="EMBL" id="GFP79397.1"/>
    </source>
</evidence>
<keyword evidence="4" id="KW-1185">Reference proteome</keyword>
<evidence type="ECO:0000313" key="4">
    <source>
        <dbReference type="Proteomes" id="UP000653305"/>
    </source>
</evidence>
<evidence type="ECO:0000256" key="1">
    <source>
        <dbReference type="SAM" id="Phobius"/>
    </source>
</evidence>
<accession>A0A830AY68</accession>
<reference evidence="3" key="1">
    <citation type="submission" date="2020-07" db="EMBL/GenBank/DDBJ databases">
        <title>Ethylene signaling mediates host invasion by parasitic plants.</title>
        <authorList>
            <person name="Yoshida S."/>
        </authorList>
    </citation>
    <scope>NUCLEOTIDE SEQUENCE</scope>
    <source>
        <strain evidence="3">Okayama</strain>
    </source>
</reference>
<proteinExistence type="predicted"/>
<protein>
    <recommendedName>
        <fullName evidence="2">K-box domain-containing protein</fullName>
    </recommendedName>
</protein>
<sequence>MIYRKWSLLTGPTTIIAGIIGTFVNSDLLFVENDDSSVAMMVELPDVGEWKKVLRRPLKFYGNMWESYDSADYCVCLRRESLSQILEIGKAIIQTRFDASGDQIRSHDRAKKRNKAELAAFERKKKGIGYGSVGMLSSLMVAALSGMKKTLSRYKKYLNGKQVPLEETKPEKEQPNETEVLKEEIEKLKLKQLRLLGKDLMGMGLPELHALERQLNEGLWCIKERKDYLFTILLVFTGKQSFNTVYAV</sequence>
<feature type="transmembrane region" description="Helical" evidence="1">
    <location>
        <begin position="7"/>
        <end position="24"/>
    </location>
</feature>
<dbReference type="InterPro" id="IPR002487">
    <property type="entry name" value="TF_Kbox"/>
</dbReference>
<dbReference type="OrthoDB" id="1491512at2759"/>